<accession>A0A218UFH7</accession>
<sequence length="87" mass="9202">MQEFTAASTTGGTSKTRAGMLRFWLLLPTPCWKCPRMKEEASNSPATPMGADPSPRFPGCWTTGSSSQVTPGTSWQPMGRNGAPGAP</sequence>
<evidence type="ECO:0000313" key="3">
    <source>
        <dbReference type="Proteomes" id="UP000197619"/>
    </source>
</evidence>
<feature type="compositionally biased region" description="Polar residues" evidence="1">
    <location>
        <begin position="62"/>
        <end position="76"/>
    </location>
</feature>
<organism evidence="2 3">
    <name type="scientific">Lonchura striata</name>
    <name type="common">white-rumped munia</name>
    <dbReference type="NCBI Taxonomy" id="40157"/>
    <lineage>
        <taxon>Eukaryota</taxon>
        <taxon>Metazoa</taxon>
        <taxon>Chordata</taxon>
        <taxon>Craniata</taxon>
        <taxon>Vertebrata</taxon>
        <taxon>Euteleostomi</taxon>
        <taxon>Archelosauria</taxon>
        <taxon>Archosauria</taxon>
        <taxon>Dinosauria</taxon>
        <taxon>Saurischia</taxon>
        <taxon>Theropoda</taxon>
        <taxon>Coelurosauria</taxon>
        <taxon>Aves</taxon>
        <taxon>Neognathae</taxon>
        <taxon>Neoaves</taxon>
        <taxon>Telluraves</taxon>
        <taxon>Australaves</taxon>
        <taxon>Passeriformes</taxon>
        <taxon>Passeroidea</taxon>
        <taxon>Estrildidae</taxon>
        <taxon>Estrildinae</taxon>
        <taxon>Lonchura</taxon>
    </lineage>
</organism>
<reference evidence="2 3" key="1">
    <citation type="submission" date="2017-05" db="EMBL/GenBank/DDBJ databases">
        <title>Genome of assembly of the Bengalese finch, Lonchura striata domestica.</title>
        <authorList>
            <person name="Colquitt B.M."/>
            <person name="Brainard M.S."/>
        </authorList>
    </citation>
    <scope>NUCLEOTIDE SEQUENCE [LARGE SCALE GENOMIC DNA]</scope>
    <source>
        <strain evidence="2">White83orange57</strain>
    </source>
</reference>
<evidence type="ECO:0000256" key="1">
    <source>
        <dbReference type="SAM" id="MobiDB-lite"/>
    </source>
</evidence>
<keyword evidence="3" id="KW-1185">Reference proteome</keyword>
<name>A0A218UFH7_9PASE</name>
<gene>
    <name evidence="2" type="ORF">RLOC_00011357</name>
</gene>
<dbReference type="Proteomes" id="UP000197619">
    <property type="component" value="Unassembled WGS sequence"/>
</dbReference>
<comment type="caution">
    <text evidence="2">The sequence shown here is derived from an EMBL/GenBank/DDBJ whole genome shotgun (WGS) entry which is preliminary data.</text>
</comment>
<dbReference type="AlphaFoldDB" id="A0A218UFH7"/>
<proteinExistence type="predicted"/>
<dbReference type="EMBL" id="MUZQ01000374">
    <property type="protein sequence ID" value="OWK52142.1"/>
    <property type="molecule type" value="Genomic_DNA"/>
</dbReference>
<evidence type="ECO:0000313" key="2">
    <source>
        <dbReference type="EMBL" id="OWK52142.1"/>
    </source>
</evidence>
<feature type="region of interest" description="Disordered" evidence="1">
    <location>
        <begin position="38"/>
        <end position="87"/>
    </location>
</feature>
<protein>
    <submittedName>
        <fullName evidence="2">Uncharacterized protein</fullName>
    </submittedName>
</protein>